<dbReference type="VEuPathDB" id="TriTrypDB:TM35_000731120"/>
<accession>A0A1X0NFT8</accession>
<dbReference type="Proteomes" id="UP000192257">
    <property type="component" value="Unassembled WGS sequence"/>
</dbReference>
<reference evidence="3 4" key="1">
    <citation type="submission" date="2017-03" db="EMBL/GenBank/DDBJ databases">
        <title>An alternative strategy for trypanosome survival in the mammalian bloodstream revealed through genome and transcriptome analysis of the ubiquitous bovine parasite Trypanosoma (Megatrypanum) theileri.</title>
        <authorList>
            <person name="Kelly S."/>
            <person name="Ivens A."/>
            <person name="Mott A."/>
            <person name="O'Neill E."/>
            <person name="Emms D."/>
            <person name="Macleod O."/>
            <person name="Voorheis P."/>
            <person name="Matthews J."/>
            <person name="Matthews K."/>
            <person name="Carrington M."/>
        </authorList>
    </citation>
    <scope>NUCLEOTIDE SEQUENCE [LARGE SCALE GENOMIC DNA]</scope>
    <source>
        <strain evidence="3">Edinburgh</strain>
    </source>
</reference>
<feature type="compositionally biased region" description="Polar residues" evidence="1">
    <location>
        <begin position="88"/>
        <end position="104"/>
    </location>
</feature>
<evidence type="ECO:0000256" key="2">
    <source>
        <dbReference type="SAM" id="SignalP"/>
    </source>
</evidence>
<name>A0A1X0NFT8_9TRYP</name>
<organism evidence="3 4">
    <name type="scientific">Trypanosoma theileri</name>
    <dbReference type="NCBI Taxonomy" id="67003"/>
    <lineage>
        <taxon>Eukaryota</taxon>
        <taxon>Discoba</taxon>
        <taxon>Euglenozoa</taxon>
        <taxon>Kinetoplastea</taxon>
        <taxon>Metakinetoplastina</taxon>
        <taxon>Trypanosomatida</taxon>
        <taxon>Trypanosomatidae</taxon>
        <taxon>Trypanosoma</taxon>
    </lineage>
</organism>
<dbReference type="EMBL" id="NBCO01000073">
    <property type="protein sequence ID" value="ORC83388.1"/>
    <property type="molecule type" value="Genomic_DNA"/>
</dbReference>
<feature type="compositionally biased region" description="Polar residues" evidence="1">
    <location>
        <begin position="224"/>
        <end position="263"/>
    </location>
</feature>
<dbReference type="GeneID" id="39991036"/>
<evidence type="ECO:0000256" key="1">
    <source>
        <dbReference type="SAM" id="MobiDB-lite"/>
    </source>
</evidence>
<keyword evidence="4" id="KW-1185">Reference proteome</keyword>
<feature type="compositionally biased region" description="Basic and acidic residues" evidence="1">
    <location>
        <begin position="183"/>
        <end position="208"/>
    </location>
</feature>
<feature type="compositionally biased region" description="Polar residues" evidence="1">
    <location>
        <begin position="43"/>
        <end position="55"/>
    </location>
</feature>
<feature type="signal peptide" evidence="2">
    <location>
        <begin position="1"/>
        <end position="28"/>
    </location>
</feature>
<feature type="compositionally biased region" description="Polar residues" evidence="1">
    <location>
        <begin position="162"/>
        <end position="182"/>
    </location>
</feature>
<dbReference type="AlphaFoldDB" id="A0A1X0NFT8"/>
<feature type="chain" id="PRO_5010854118" description="Mucin TcMUCII" evidence="2">
    <location>
        <begin position="29"/>
        <end position="313"/>
    </location>
</feature>
<gene>
    <name evidence="3" type="ORF">TM35_000731120</name>
</gene>
<keyword evidence="2" id="KW-0732">Signal</keyword>
<evidence type="ECO:0000313" key="4">
    <source>
        <dbReference type="Proteomes" id="UP000192257"/>
    </source>
</evidence>
<feature type="region of interest" description="Disordered" evidence="1">
    <location>
        <begin position="32"/>
        <end position="291"/>
    </location>
</feature>
<protein>
    <recommendedName>
        <fullName evidence="5">Mucin TcMUCII</fullName>
    </recommendedName>
</protein>
<evidence type="ECO:0008006" key="5">
    <source>
        <dbReference type="Google" id="ProtNLM"/>
    </source>
</evidence>
<dbReference type="RefSeq" id="XP_028877454.1">
    <property type="nucleotide sequence ID" value="XM_029031256.1"/>
</dbReference>
<sequence>MTVMMMMMRWMLCIVALLLSIGCVCVAAEAEEKKPDSEGMSEPLTQATHTGSEVSSGRCEGTVPSDGSCTSKASPEKLGTHAPPGPRTETTPHSAPRSQRTTQGDDAAERTTDDITGQKPKGEEPAGDDEKIEEKERVTHGNNPQPGPSSSLSPEQPPHDGSSITLSIGESRQIDRVTQGSQEENRNKETNTARIELPKPADSTEHSSPDTPQPEPTPSDPHSGDSNTLNNQSAEPSSTADTLTISEESEGTNGETANAVSESTTTTTTTTTFPPETANNKKSDADSTSSISSSVWVRLPLLIVALVFSATVY</sequence>
<comment type="caution">
    <text evidence="3">The sequence shown here is derived from an EMBL/GenBank/DDBJ whole genome shotgun (WGS) entry which is preliminary data.</text>
</comment>
<evidence type="ECO:0000313" key="3">
    <source>
        <dbReference type="EMBL" id="ORC83388.1"/>
    </source>
</evidence>
<proteinExistence type="predicted"/>
<feature type="compositionally biased region" description="Basic and acidic residues" evidence="1">
    <location>
        <begin position="120"/>
        <end position="139"/>
    </location>
</feature>
<feature type="compositionally biased region" description="Polar residues" evidence="1">
    <location>
        <begin position="140"/>
        <end position="154"/>
    </location>
</feature>